<evidence type="ECO:0000313" key="3">
    <source>
        <dbReference type="Proteomes" id="UP000017048"/>
    </source>
</evidence>
<reference evidence="2 3" key="1">
    <citation type="journal article" date="2014" name="BMC Genomics">
        <title>Genome based analysis of type-I polyketide synthase and nonribosomal peptide synthetase gene clusters in seven strains of five representative Nocardia species.</title>
        <authorList>
            <person name="Komaki H."/>
            <person name="Ichikawa N."/>
            <person name="Hosoyama A."/>
            <person name="Takahashi-Nakaguchi A."/>
            <person name="Matsuzawa T."/>
            <person name="Suzuki K."/>
            <person name="Fujita N."/>
            <person name="Gonoi T."/>
        </authorList>
    </citation>
    <scope>NUCLEOTIDE SEQUENCE [LARGE SCALE GENOMIC DNA]</scope>
    <source>
        <strain evidence="2 3">NBRC 15531</strain>
    </source>
</reference>
<sequence>MTVPELFDQLEPQLTEERKKVDVAYHDFSVRELVRMLVDRELNIAPAYQRKYRWKSEVASIFIESIFLGLPIPPIFVATDTGYEWEVVDGLQRLSSLLLFCAPTREDLSLVGRGSHLKLEGLQKLSKLNGLRFADFPRELQLYFNRQPLKVISLTDKSNPDVRFDLFERLNAGAISLSPQEVRSCIFRGPFNDFLDRLAATEEFQVLLKLNDSATKDGTAEEEVLKFFAYKNNAPNFTGRVKEFLNDYMKSATKTFDYGGEEEVFRRAVEFVYEATGGMPFLRSGAQVTPTVQFEACLVGAAKIIERGDRPYVSDANWINDEELKEFSRGGANTRALLGNRIDRAITLFGG</sequence>
<gene>
    <name evidence="2" type="ORF">NCAST_23_01390</name>
</gene>
<organism evidence="2 3">
    <name type="scientific">Nocardia asteroides NBRC 15531</name>
    <dbReference type="NCBI Taxonomy" id="1110697"/>
    <lineage>
        <taxon>Bacteria</taxon>
        <taxon>Bacillati</taxon>
        <taxon>Actinomycetota</taxon>
        <taxon>Actinomycetes</taxon>
        <taxon>Mycobacteriales</taxon>
        <taxon>Nocardiaceae</taxon>
        <taxon>Nocardia</taxon>
    </lineage>
</organism>
<dbReference type="InterPro" id="IPR004919">
    <property type="entry name" value="GmrSD_N"/>
</dbReference>
<proteinExistence type="predicted"/>
<dbReference type="STRING" id="1824.SAMN05444423_1011453"/>
<dbReference type="RefSeq" id="WP_022566365.1">
    <property type="nucleotide sequence ID" value="NZ_BAFO02000023.1"/>
</dbReference>
<dbReference type="GeneID" id="91519516"/>
<name>U5ED81_NOCAS</name>
<dbReference type="AlphaFoldDB" id="U5ED81"/>
<evidence type="ECO:0000259" key="1">
    <source>
        <dbReference type="Pfam" id="PF03235"/>
    </source>
</evidence>
<comment type="caution">
    <text evidence="2">The sequence shown here is derived from an EMBL/GenBank/DDBJ whole genome shotgun (WGS) entry which is preliminary data.</text>
</comment>
<evidence type="ECO:0000313" key="2">
    <source>
        <dbReference type="EMBL" id="GAD84381.1"/>
    </source>
</evidence>
<dbReference type="Pfam" id="PF03235">
    <property type="entry name" value="GmrSD_N"/>
    <property type="match status" value="1"/>
</dbReference>
<dbReference type="PANTHER" id="PTHR39639">
    <property type="entry name" value="CHROMOSOME 16, WHOLE GENOME SHOTGUN SEQUENCE"/>
    <property type="match status" value="1"/>
</dbReference>
<dbReference type="Proteomes" id="UP000017048">
    <property type="component" value="Unassembled WGS sequence"/>
</dbReference>
<dbReference type="PANTHER" id="PTHR39639:SF1">
    <property type="entry name" value="DUF262 DOMAIN-CONTAINING PROTEIN"/>
    <property type="match status" value="1"/>
</dbReference>
<feature type="domain" description="GmrSD restriction endonucleases N-terminal" evidence="1">
    <location>
        <begin position="39"/>
        <end position="186"/>
    </location>
</feature>
<dbReference type="EMBL" id="BAFO02000023">
    <property type="protein sequence ID" value="GAD84381.1"/>
    <property type="molecule type" value="Genomic_DNA"/>
</dbReference>
<dbReference type="eggNOG" id="COG1479">
    <property type="taxonomic scope" value="Bacteria"/>
</dbReference>
<keyword evidence="3" id="KW-1185">Reference proteome</keyword>
<accession>U5ED81</accession>
<protein>
    <recommendedName>
        <fullName evidence="1">GmrSD restriction endonucleases N-terminal domain-containing protein</fullName>
    </recommendedName>
</protein>